<comment type="caution">
    <text evidence="2">The sequence shown here is derived from an EMBL/GenBank/DDBJ whole genome shotgun (WGS) entry which is preliminary data.</text>
</comment>
<dbReference type="GO" id="GO:0003824">
    <property type="term" value="F:catalytic activity"/>
    <property type="evidence" value="ECO:0007669"/>
    <property type="project" value="UniProtKB-ARBA"/>
</dbReference>
<protein>
    <submittedName>
        <fullName evidence="2">Enoyl-CoA hydratase</fullName>
    </submittedName>
</protein>
<organism evidence="2 3">
    <name type="scientific">Parafrankia colletiae</name>
    <dbReference type="NCBI Taxonomy" id="573497"/>
    <lineage>
        <taxon>Bacteria</taxon>
        <taxon>Bacillati</taxon>
        <taxon>Actinomycetota</taxon>
        <taxon>Actinomycetes</taxon>
        <taxon>Frankiales</taxon>
        <taxon>Frankiaceae</taxon>
        <taxon>Parafrankia</taxon>
    </lineage>
</organism>
<gene>
    <name evidence="2" type="ORF">CC117_01675</name>
</gene>
<evidence type="ECO:0000313" key="2">
    <source>
        <dbReference type="EMBL" id="OHV46374.1"/>
    </source>
</evidence>
<dbReference type="PANTHER" id="PTHR43802:SF1">
    <property type="entry name" value="IP11341P-RELATED"/>
    <property type="match status" value="1"/>
</dbReference>
<dbReference type="Gene3D" id="3.90.226.10">
    <property type="entry name" value="2-enoyl-CoA Hydratase, Chain A, domain 1"/>
    <property type="match status" value="1"/>
</dbReference>
<name>A0A1S1RNK7_9ACTN</name>
<dbReference type="Pfam" id="PF00378">
    <property type="entry name" value="ECH_1"/>
    <property type="match status" value="1"/>
</dbReference>
<dbReference type="PANTHER" id="PTHR43802">
    <property type="entry name" value="ENOYL-COA HYDRATASE"/>
    <property type="match status" value="1"/>
</dbReference>
<dbReference type="InterPro" id="IPR029045">
    <property type="entry name" value="ClpP/crotonase-like_dom_sf"/>
</dbReference>
<dbReference type="CDD" id="cd06558">
    <property type="entry name" value="crotonase-like"/>
    <property type="match status" value="1"/>
</dbReference>
<dbReference type="InterPro" id="IPR001753">
    <property type="entry name" value="Enoyl-CoA_hydra/iso"/>
</dbReference>
<dbReference type="OrthoDB" id="9777711at2"/>
<dbReference type="SUPFAM" id="SSF52096">
    <property type="entry name" value="ClpP/crotonase"/>
    <property type="match status" value="1"/>
</dbReference>
<sequence>MTTDTDDSEILTEVRDGVAVITFNRPKARNAITATMALAYARALRAADDDPQVRVIVVTGAGPGFCSGADLEVLRGGAETIKKFVPARDDLPSLTLRLRKPVIAAINGAAVGIGFAYMLGSDIRIAAESAKLATAFSRLGLAAEYGVSWLLPRLIGLPAAMDLLLTGRTVGAEEAAQIGLVHRVVPDGAVLDAALAYAADLVANCSPFSLATIKKQVYDDLDRSRDDALTDTLRQMDIAFEGPGLAEALTARTEKRPAVFDALGQGSEVR</sequence>
<evidence type="ECO:0000256" key="1">
    <source>
        <dbReference type="ARBA" id="ARBA00005254"/>
    </source>
</evidence>
<dbReference type="RefSeq" id="WP_071081914.1">
    <property type="nucleotide sequence ID" value="NZ_MBLM01000002.1"/>
</dbReference>
<accession>A0A1S1RNK7</accession>
<keyword evidence="3" id="KW-1185">Reference proteome</keyword>
<proteinExistence type="inferred from homology"/>
<evidence type="ECO:0000313" key="3">
    <source>
        <dbReference type="Proteomes" id="UP000179627"/>
    </source>
</evidence>
<comment type="similarity">
    <text evidence="1">Belongs to the enoyl-CoA hydratase/isomerase family.</text>
</comment>
<dbReference type="AlphaFoldDB" id="A0A1S1RNK7"/>
<reference evidence="3" key="1">
    <citation type="submission" date="2016-07" db="EMBL/GenBank/DDBJ databases">
        <title>Sequence Frankia sp. strain CcI1.17.</title>
        <authorList>
            <person name="Ghodhbane-Gtari F."/>
            <person name="Swanson E."/>
            <person name="Gueddou A."/>
            <person name="Morris K."/>
            <person name="Hezbri K."/>
            <person name="Ktari A."/>
            <person name="Nouioui I."/>
            <person name="Abebe-Akele F."/>
            <person name="Simpson S."/>
            <person name="Thomas K."/>
            <person name="Gtari M."/>
            <person name="Tisa L.S."/>
            <person name="Hurst S."/>
        </authorList>
    </citation>
    <scope>NUCLEOTIDE SEQUENCE [LARGE SCALE GENOMIC DNA]</scope>
    <source>
        <strain evidence="3">Cc1.17</strain>
    </source>
</reference>
<dbReference type="Proteomes" id="UP000179627">
    <property type="component" value="Unassembled WGS sequence"/>
</dbReference>
<dbReference type="EMBL" id="MBLM01000002">
    <property type="protein sequence ID" value="OHV46374.1"/>
    <property type="molecule type" value="Genomic_DNA"/>
</dbReference>